<dbReference type="AlphaFoldDB" id="A0A9J5X1W7"/>
<accession>A0A9J5X1W7</accession>
<dbReference type="Gene3D" id="3.10.20.30">
    <property type="match status" value="1"/>
</dbReference>
<reference evidence="3 4" key="1">
    <citation type="submission" date="2020-09" db="EMBL/GenBank/DDBJ databases">
        <title>De no assembly of potato wild relative species, Solanum commersonii.</title>
        <authorList>
            <person name="Cho K."/>
        </authorList>
    </citation>
    <scope>NUCLEOTIDE SEQUENCE [LARGE SCALE GENOMIC DNA]</scope>
    <source>
        <strain evidence="3">LZ3.2</strain>
        <tissue evidence="3">Leaf</tissue>
    </source>
</reference>
<comment type="caution">
    <text evidence="3">The sequence shown here is derived from an EMBL/GenBank/DDBJ whole genome shotgun (WGS) entry which is preliminary data.</text>
</comment>
<keyword evidence="1" id="KW-0001">2Fe-2S</keyword>
<evidence type="ECO:0000313" key="3">
    <source>
        <dbReference type="EMBL" id="KAG5582201.1"/>
    </source>
</evidence>
<proteinExistence type="predicted"/>
<dbReference type="InterPro" id="IPR012675">
    <property type="entry name" value="Beta-grasp_dom_sf"/>
</dbReference>
<dbReference type="InterPro" id="IPR001041">
    <property type="entry name" value="2Fe-2S_ferredoxin-type"/>
</dbReference>
<dbReference type="InterPro" id="IPR036010">
    <property type="entry name" value="2Fe-2S_ferredoxin-like_sf"/>
</dbReference>
<evidence type="ECO:0000256" key="2">
    <source>
        <dbReference type="ARBA" id="ARBA00023014"/>
    </source>
</evidence>
<keyword evidence="1" id="KW-0479">Metal-binding</keyword>
<protein>
    <submittedName>
        <fullName evidence="3">Uncharacterized protein</fullName>
    </submittedName>
</protein>
<keyword evidence="1" id="KW-0408">Iron</keyword>
<organism evidence="3 4">
    <name type="scientific">Solanum commersonii</name>
    <name type="common">Commerson's wild potato</name>
    <name type="synonym">Commerson's nightshade</name>
    <dbReference type="NCBI Taxonomy" id="4109"/>
    <lineage>
        <taxon>Eukaryota</taxon>
        <taxon>Viridiplantae</taxon>
        <taxon>Streptophyta</taxon>
        <taxon>Embryophyta</taxon>
        <taxon>Tracheophyta</taxon>
        <taxon>Spermatophyta</taxon>
        <taxon>Magnoliopsida</taxon>
        <taxon>eudicotyledons</taxon>
        <taxon>Gunneridae</taxon>
        <taxon>Pentapetalae</taxon>
        <taxon>asterids</taxon>
        <taxon>lamiids</taxon>
        <taxon>Solanales</taxon>
        <taxon>Solanaceae</taxon>
        <taxon>Solanoideae</taxon>
        <taxon>Solaneae</taxon>
        <taxon>Solanum</taxon>
    </lineage>
</organism>
<evidence type="ECO:0000313" key="4">
    <source>
        <dbReference type="Proteomes" id="UP000824120"/>
    </source>
</evidence>
<name>A0A9J5X1W7_SOLCO</name>
<gene>
    <name evidence="3" type="ORF">H5410_052828</name>
</gene>
<dbReference type="SUPFAM" id="SSF54292">
    <property type="entry name" value="2Fe-2S ferredoxin-like"/>
    <property type="match status" value="1"/>
</dbReference>
<keyword evidence="4" id="KW-1185">Reference proteome</keyword>
<dbReference type="EMBL" id="JACXVP010000010">
    <property type="protein sequence ID" value="KAG5582201.1"/>
    <property type="molecule type" value="Genomic_DNA"/>
</dbReference>
<dbReference type="Proteomes" id="UP000824120">
    <property type="component" value="Chromosome 10"/>
</dbReference>
<dbReference type="CDD" id="cd00207">
    <property type="entry name" value="fer2"/>
    <property type="match status" value="1"/>
</dbReference>
<dbReference type="OrthoDB" id="1885901at2759"/>
<keyword evidence="2" id="KW-0411">Iron-sulfur</keyword>
<sequence length="111" mass="12469">MLVKALFGLKSGTSGRITCNATTYKVKLVTPKGHFEFNCPHNVNILDRAIEIGIDLSFTCKAGWNHLFKPPVPCLHEPAVREFFYKMELLENGGIATTIKNVETYTKLKQL</sequence>
<dbReference type="GO" id="GO:0051537">
    <property type="term" value="F:2 iron, 2 sulfur cluster binding"/>
    <property type="evidence" value="ECO:0007669"/>
    <property type="project" value="UniProtKB-KW"/>
</dbReference>
<evidence type="ECO:0000256" key="1">
    <source>
        <dbReference type="ARBA" id="ARBA00022714"/>
    </source>
</evidence>